<dbReference type="InterPro" id="IPR000873">
    <property type="entry name" value="AMP-dep_synth/lig_dom"/>
</dbReference>
<dbReference type="GO" id="GO:0016878">
    <property type="term" value="F:acid-thiol ligase activity"/>
    <property type="evidence" value="ECO:0007669"/>
    <property type="project" value="UniProtKB-ARBA"/>
</dbReference>
<dbReference type="PROSITE" id="PS00455">
    <property type="entry name" value="AMP_BINDING"/>
    <property type="match status" value="1"/>
</dbReference>
<dbReference type="Gene3D" id="3.30.300.30">
    <property type="match status" value="1"/>
</dbReference>
<dbReference type="Proteomes" id="UP000239290">
    <property type="component" value="Unassembled WGS sequence"/>
</dbReference>
<dbReference type="EMBL" id="PUIO01000021">
    <property type="protein sequence ID" value="PQP23429.1"/>
    <property type="molecule type" value="Genomic_DNA"/>
</dbReference>
<reference evidence="6" key="1">
    <citation type="submission" date="2018-02" db="EMBL/GenBank/DDBJ databases">
        <title>Draft genome sequencing of Rhodococcus opacus KU647198.</title>
        <authorList>
            <person name="Zheng B.-X."/>
        </authorList>
    </citation>
    <scope>NUCLEOTIDE SEQUENCE [LARGE SCALE GENOMIC DNA]</scope>
    <source>
        <strain evidence="6">04-OD7</strain>
    </source>
</reference>
<dbReference type="SUPFAM" id="SSF56801">
    <property type="entry name" value="Acetyl-CoA synthetase-like"/>
    <property type="match status" value="1"/>
</dbReference>
<dbReference type="InterPro" id="IPR020845">
    <property type="entry name" value="AMP-binding_CS"/>
</dbReference>
<accession>A0A2S8J930</accession>
<gene>
    <name evidence="5" type="ORF">C5613_19010</name>
</gene>
<feature type="domain" description="AMP-binding enzyme C-terminal" evidence="4">
    <location>
        <begin position="430"/>
        <end position="506"/>
    </location>
</feature>
<dbReference type="RefSeq" id="WP_105416610.1">
    <property type="nucleotide sequence ID" value="NZ_PUIO01000021.1"/>
</dbReference>
<dbReference type="InterPro" id="IPR042099">
    <property type="entry name" value="ANL_N_sf"/>
</dbReference>
<comment type="similarity">
    <text evidence="1">Belongs to the ATP-dependent AMP-binding enzyme family.</text>
</comment>
<dbReference type="FunFam" id="3.30.300.30:FF:000008">
    <property type="entry name" value="2,3-dihydroxybenzoate-AMP ligase"/>
    <property type="match status" value="1"/>
</dbReference>
<dbReference type="Pfam" id="PF13193">
    <property type="entry name" value="AMP-binding_C"/>
    <property type="match status" value="1"/>
</dbReference>
<evidence type="ECO:0000313" key="6">
    <source>
        <dbReference type="Proteomes" id="UP000239290"/>
    </source>
</evidence>
<dbReference type="Gene3D" id="3.40.50.12780">
    <property type="entry name" value="N-terminal domain of ligase-like"/>
    <property type="match status" value="1"/>
</dbReference>
<dbReference type="InterPro" id="IPR045851">
    <property type="entry name" value="AMP-bd_C_sf"/>
</dbReference>
<dbReference type="InterPro" id="IPR025110">
    <property type="entry name" value="AMP-bd_C"/>
</dbReference>
<evidence type="ECO:0000256" key="1">
    <source>
        <dbReference type="ARBA" id="ARBA00006432"/>
    </source>
</evidence>
<keyword evidence="2 5" id="KW-0436">Ligase</keyword>
<organism evidence="5 6">
    <name type="scientific">Rhodococcus opacus</name>
    <name type="common">Nocardia opaca</name>
    <dbReference type="NCBI Taxonomy" id="37919"/>
    <lineage>
        <taxon>Bacteria</taxon>
        <taxon>Bacillati</taxon>
        <taxon>Actinomycetota</taxon>
        <taxon>Actinomycetes</taxon>
        <taxon>Mycobacteriales</taxon>
        <taxon>Nocardiaceae</taxon>
        <taxon>Rhodococcus</taxon>
    </lineage>
</organism>
<dbReference type="InterPro" id="IPR050237">
    <property type="entry name" value="ATP-dep_AMP-bd_enzyme"/>
</dbReference>
<evidence type="ECO:0000259" key="3">
    <source>
        <dbReference type="Pfam" id="PF00501"/>
    </source>
</evidence>
<dbReference type="Pfam" id="PF00501">
    <property type="entry name" value="AMP-binding"/>
    <property type="match status" value="1"/>
</dbReference>
<dbReference type="PANTHER" id="PTHR43767">
    <property type="entry name" value="LONG-CHAIN-FATTY-ACID--COA LIGASE"/>
    <property type="match status" value="1"/>
</dbReference>
<protein>
    <submittedName>
        <fullName evidence="5">Fatty-acid--CoA ligase</fullName>
    </submittedName>
</protein>
<evidence type="ECO:0000256" key="2">
    <source>
        <dbReference type="ARBA" id="ARBA00022598"/>
    </source>
</evidence>
<evidence type="ECO:0000259" key="4">
    <source>
        <dbReference type="Pfam" id="PF13193"/>
    </source>
</evidence>
<feature type="domain" description="AMP-dependent synthetase/ligase" evidence="3">
    <location>
        <begin position="16"/>
        <end position="379"/>
    </location>
</feature>
<dbReference type="AlphaFoldDB" id="A0A2S8J930"/>
<comment type="caution">
    <text evidence="5">The sequence shown here is derived from an EMBL/GenBank/DDBJ whole genome shotgun (WGS) entry which is preliminary data.</text>
</comment>
<evidence type="ECO:0000313" key="5">
    <source>
        <dbReference type="EMBL" id="PQP23429.1"/>
    </source>
</evidence>
<sequence>MTETIAAILDRAELLYADNTAAIDGDTRRTYRELANDVYRLDSALDAITPTQGGVVGLLALNSYTHLLAWLGVPRSGRVLNALNTRLSTAELSFILDDSGASTLIVDDAFADQGAELALSCPKLRTVVHTGSLPTPDGMTSLEKLLGDARPRAALPVAESDIAGVFYTGGTTGLPKGVMLSHRNLVTNAKHALLLWGFDEADRYLHAAPMFHLADGAATLALTWVGGAHVVVPAFDPSSWCETVTRHRVTRATLVPTMINRLLVSECLAETDLSSLRSIAYGGSAMPRALITKAMDYIPCSWGQVFGMTECSGIATFLDHEDHRRALDGESDALVRLGSAGRPAIGVEVAIRGVDGSLVKTGATGEIVIRSSTVMVGYLDRADETASALDENGWYRTGDIGRFDDAGYLYVVDRLKDMIITGGENVYTAEVEAALLEHPSVFEAAVFGIPHSDWGESVHAAIVLFPNHTTEVEEIIQHARTLIARYKVPRELHVIDGELPKSAAGKILRRELRDRFAPSSR</sequence>
<dbReference type="PANTHER" id="PTHR43767:SF1">
    <property type="entry name" value="NONRIBOSOMAL PEPTIDE SYNTHASE PES1 (EUROFUNG)-RELATED"/>
    <property type="match status" value="1"/>
</dbReference>
<name>A0A2S8J930_RHOOP</name>
<proteinExistence type="inferred from homology"/>